<proteinExistence type="predicted"/>
<sequence length="171" mass="19763">MTKALDLSRIDELKENAYNNIESYNDPDTPDALAKFTSQIKAVLLADPKLLESVPEYLPIALYDQVKFPPEEKAKWAHWIKEGIQPDWDEFKTTVAFNKVDLPLVLAVKNYSETLLIESCIVLFLLANDNKSTATNTEQDDDEDDDYVEDQEEEEAYYDPFDDDEEEEEEQ</sequence>
<accession>A0A330LNZ2</accession>
<organism evidence="2 3">
    <name type="scientific">Moritella yayanosii</name>
    <dbReference type="NCBI Taxonomy" id="69539"/>
    <lineage>
        <taxon>Bacteria</taxon>
        <taxon>Pseudomonadati</taxon>
        <taxon>Pseudomonadota</taxon>
        <taxon>Gammaproteobacteria</taxon>
        <taxon>Alteromonadales</taxon>
        <taxon>Moritellaceae</taxon>
        <taxon>Moritella</taxon>
    </lineage>
</organism>
<keyword evidence="3" id="KW-1185">Reference proteome</keyword>
<dbReference type="EMBL" id="LS483250">
    <property type="protein sequence ID" value="SQD77926.1"/>
    <property type="molecule type" value="Genomic_DNA"/>
</dbReference>
<evidence type="ECO:0000256" key="1">
    <source>
        <dbReference type="SAM" id="MobiDB-lite"/>
    </source>
</evidence>
<gene>
    <name evidence="2" type="ORF">MORIYA_1448</name>
</gene>
<dbReference type="AlphaFoldDB" id="A0A330LNZ2"/>
<name>A0A330LNZ2_9GAMM</name>
<dbReference type="KEGG" id="mya:MORIYA_1448"/>
<evidence type="ECO:0000313" key="3">
    <source>
        <dbReference type="Proteomes" id="UP000250163"/>
    </source>
</evidence>
<dbReference type="OrthoDB" id="5769186at2"/>
<feature type="compositionally biased region" description="Acidic residues" evidence="1">
    <location>
        <begin position="138"/>
        <end position="171"/>
    </location>
</feature>
<reference evidence="3" key="1">
    <citation type="submission" date="2018-05" db="EMBL/GenBank/DDBJ databases">
        <authorList>
            <person name="Cea G.-C."/>
            <person name="William W."/>
        </authorList>
    </citation>
    <scope>NUCLEOTIDE SEQUENCE [LARGE SCALE GENOMIC DNA]</scope>
    <source>
        <strain evidence="3">DB21MT 5</strain>
    </source>
</reference>
<feature type="region of interest" description="Disordered" evidence="1">
    <location>
        <begin position="132"/>
        <end position="171"/>
    </location>
</feature>
<dbReference type="Proteomes" id="UP000250163">
    <property type="component" value="Chromosome MORIYA"/>
</dbReference>
<protein>
    <submittedName>
        <fullName evidence="2">Uncharacterized protein</fullName>
    </submittedName>
</protein>
<dbReference type="RefSeq" id="WP_112713790.1">
    <property type="nucleotide sequence ID" value="NZ_LS483250.1"/>
</dbReference>
<evidence type="ECO:0000313" key="2">
    <source>
        <dbReference type="EMBL" id="SQD77926.1"/>
    </source>
</evidence>